<dbReference type="AlphaFoldDB" id="A0A016EF88"/>
<comment type="caution">
    <text evidence="1">The sequence shown here is derived from an EMBL/GenBank/DDBJ whole genome shotgun (WGS) entry which is preliminary data.</text>
</comment>
<evidence type="ECO:0000313" key="1">
    <source>
        <dbReference type="EMBL" id="EXZ75756.1"/>
    </source>
</evidence>
<accession>A0A016EF88</accession>
<proteinExistence type="predicted"/>
<organism evidence="1 2">
    <name type="scientific">Bacteroides fragilis str. 3976T8</name>
    <dbReference type="NCBI Taxonomy" id="1339314"/>
    <lineage>
        <taxon>Bacteria</taxon>
        <taxon>Pseudomonadati</taxon>
        <taxon>Bacteroidota</taxon>
        <taxon>Bacteroidia</taxon>
        <taxon>Bacteroidales</taxon>
        <taxon>Bacteroidaceae</taxon>
        <taxon>Bacteroides</taxon>
    </lineage>
</organism>
<sequence>MSSFVEFLMIVFLSLCSASLLPEPLRVLWCFPGLAKKPFPTFFLANYAS</sequence>
<gene>
    <name evidence="1" type="ORF">M123_4872</name>
</gene>
<reference evidence="1 2" key="1">
    <citation type="submission" date="2014-02" db="EMBL/GenBank/DDBJ databases">
        <authorList>
            <person name="Sears C."/>
            <person name="Carroll K."/>
            <person name="Sack B.R."/>
            <person name="Qadri F."/>
            <person name="Myers L.L."/>
            <person name="Chung G.-T."/>
            <person name="Escheverria P."/>
            <person name="Fraser C.M."/>
            <person name="Sadzewicz L."/>
            <person name="Shefchek K.A."/>
            <person name="Tallon L."/>
            <person name="Das S.P."/>
            <person name="Daugherty S."/>
            <person name="Mongodin E.F."/>
        </authorList>
    </citation>
    <scope>NUCLEOTIDE SEQUENCE [LARGE SCALE GENOMIC DNA]</scope>
    <source>
        <strain evidence="1 2">3976T8</strain>
    </source>
</reference>
<dbReference type="Proteomes" id="UP000020938">
    <property type="component" value="Unassembled WGS sequence"/>
</dbReference>
<dbReference type="EMBL" id="JGDS01000015">
    <property type="protein sequence ID" value="EXZ75756.1"/>
    <property type="molecule type" value="Genomic_DNA"/>
</dbReference>
<name>A0A016EF88_BACFG</name>
<protein>
    <submittedName>
        <fullName evidence="1">Uncharacterized protein</fullName>
    </submittedName>
</protein>
<evidence type="ECO:0000313" key="2">
    <source>
        <dbReference type="Proteomes" id="UP000020938"/>
    </source>
</evidence>